<dbReference type="Proteomes" id="UP000531151">
    <property type="component" value="Unassembled WGS sequence"/>
</dbReference>
<dbReference type="InterPro" id="IPR051655">
    <property type="entry name" value="FAM161"/>
</dbReference>
<evidence type="ECO:0000256" key="4">
    <source>
        <dbReference type="ARBA" id="ARBA00022490"/>
    </source>
</evidence>
<keyword evidence="14" id="KW-1185">Reference proteome</keyword>
<reference evidence="13 14" key="1">
    <citation type="submission" date="2019-09" db="EMBL/GenBank/DDBJ databases">
        <title>Bird 10,000 Genomes (B10K) Project - Family phase.</title>
        <authorList>
            <person name="Zhang G."/>
        </authorList>
    </citation>
    <scope>NUCLEOTIDE SEQUENCE [LARGE SCALE GENOMIC DNA]</scope>
    <source>
        <strain evidence="13">B10K-CU-031-07</strain>
        <tissue evidence="13">Muscle</tissue>
    </source>
</reference>
<name>A0A7K4J8V6_GEOCA</name>
<dbReference type="EMBL" id="VWPV01017014">
    <property type="protein sequence ID" value="NWH61752.1"/>
    <property type="molecule type" value="Genomic_DNA"/>
</dbReference>
<dbReference type="GO" id="GO:0005814">
    <property type="term" value="C:centriole"/>
    <property type="evidence" value="ECO:0007669"/>
    <property type="project" value="UniProtKB-SubCell"/>
</dbReference>
<evidence type="ECO:0000256" key="8">
    <source>
        <dbReference type="ARBA" id="ARBA00023212"/>
    </source>
</evidence>
<sequence length="676" mass="78535">MAKLETMYRNKPYVKGVQPLDKKNAASNMCHRPTWEKSYYQPLNLHKSFSDSDLSNPLGSSVSDGTDGELVFEENSNETVLSAFAKQRIEKMWDGFSVEDYISHTKHSIPSSPAFRMIQKKQKAWSPKVTVPKPFQMTLREAKKKEQNIKSKSQMEMENNLLKKQLEEEAECQKKFRANPVPAAIFLPLYHEIVRRNEERRRSVKERSKLKLLASQKPFKFIEREKRRNEIRKMQLRDLSAPEKKTKLFKAKPVPKCVYSPAVNDRLKEEELYREIRIKMRAEELLRNSSLPNSRLALTNANKKKKHKCIEPKETEHKPKIKSRVPDFDLLHQKFQKRLLQQKQVKHLTVCEPFDLRTPYIPSNKGKILKDIQEDEEKLKETRWPYTSPRRKPQMRHSSANSHLSELAESISPKITESTRRRLQAIRNYEKQRMQEYLQELQEMEERVKQRPLLFERVTQKNARIAAEKHYSKRLRALGLCPEFVSKKGQTTKSLQCSSAKDFNNSTDVRERVIKDKVKERESFEEAADGSPRSEQSSEEGKGEKRSVKTSSRDGKSSELEDEEEARASPHAHQPCSSGEVRSSPTSDQNHEEDKDESESEDEDEEVKAGQPLGCSQEKEEEEEKDSDQSRPSSPSNQSHEPEGQSDTEGEGSFKYEDEEYESDDSEEKPSDDEAD</sequence>
<dbReference type="Pfam" id="PF10595">
    <property type="entry name" value="FAM161A_B"/>
    <property type="match status" value="1"/>
</dbReference>
<feature type="non-terminal residue" evidence="13">
    <location>
        <position position="676"/>
    </location>
</feature>
<dbReference type="InterPro" id="IPR019579">
    <property type="entry name" value="FAM161A/B"/>
</dbReference>
<feature type="compositionally biased region" description="Polar residues" evidence="12">
    <location>
        <begin position="575"/>
        <end position="588"/>
    </location>
</feature>
<evidence type="ECO:0000256" key="10">
    <source>
        <dbReference type="ARBA" id="ARBA00037165"/>
    </source>
</evidence>
<evidence type="ECO:0000313" key="13">
    <source>
        <dbReference type="EMBL" id="NWH61752.1"/>
    </source>
</evidence>
<comment type="function">
    <text evidence="10">Involved in ciliogenesis.</text>
</comment>
<feature type="compositionally biased region" description="Polar residues" evidence="12">
    <location>
        <begin position="630"/>
        <end position="639"/>
    </location>
</feature>
<evidence type="ECO:0000256" key="11">
    <source>
        <dbReference type="ARBA" id="ARBA00039949"/>
    </source>
</evidence>
<feature type="compositionally biased region" description="Basic and acidic residues" evidence="12">
    <location>
        <begin position="539"/>
        <end position="559"/>
    </location>
</feature>
<dbReference type="PANTHER" id="PTHR21501">
    <property type="entry name" value="PROTEIN FAM-161"/>
    <property type="match status" value="1"/>
</dbReference>
<evidence type="ECO:0000256" key="1">
    <source>
        <dbReference type="ARBA" id="ARBA00004114"/>
    </source>
</evidence>
<comment type="caution">
    <text evidence="13">The sequence shown here is derived from an EMBL/GenBank/DDBJ whole genome shotgun (WGS) entry which is preliminary data.</text>
</comment>
<feature type="region of interest" description="Disordered" evidence="12">
    <location>
        <begin position="379"/>
        <end position="405"/>
    </location>
</feature>
<dbReference type="GO" id="GO:0032391">
    <property type="term" value="C:photoreceptor connecting cilium"/>
    <property type="evidence" value="ECO:0007669"/>
    <property type="project" value="TreeGrafter"/>
</dbReference>
<evidence type="ECO:0000313" key="14">
    <source>
        <dbReference type="Proteomes" id="UP000531151"/>
    </source>
</evidence>
<keyword evidence="6" id="KW-0175">Coiled coil</keyword>
<gene>
    <name evidence="13" type="primary">Fam161a</name>
    <name evidence="13" type="ORF">GEOCAL_R07464</name>
</gene>
<evidence type="ECO:0000256" key="9">
    <source>
        <dbReference type="ARBA" id="ARBA00023273"/>
    </source>
</evidence>
<dbReference type="PANTHER" id="PTHR21501:SF3">
    <property type="entry name" value="PROTEIN FAM161A"/>
    <property type="match status" value="1"/>
</dbReference>
<evidence type="ECO:0000256" key="2">
    <source>
        <dbReference type="ARBA" id="ARBA00004120"/>
    </source>
</evidence>
<dbReference type="GO" id="GO:0036064">
    <property type="term" value="C:ciliary basal body"/>
    <property type="evidence" value="ECO:0007669"/>
    <property type="project" value="TreeGrafter"/>
</dbReference>
<keyword evidence="9" id="KW-0966">Cell projection</keyword>
<dbReference type="OrthoDB" id="2150121at2759"/>
<keyword evidence="4" id="KW-0963">Cytoplasm</keyword>
<organism evidence="13 14">
    <name type="scientific">Geococcyx californianus</name>
    <name type="common">Greater roadrunner</name>
    <name type="synonym">Saurothera californiana</name>
    <dbReference type="NCBI Taxonomy" id="8947"/>
    <lineage>
        <taxon>Eukaryota</taxon>
        <taxon>Metazoa</taxon>
        <taxon>Chordata</taxon>
        <taxon>Craniata</taxon>
        <taxon>Vertebrata</taxon>
        <taxon>Euteleostomi</taxon>
        <taxon>Archelosauria</taxon>
        <taxon>Archosauria</taxon>
        <taxon>Dinosauria</taxon>
        <taxon>Saurischia</taxon>
        <taxon>Theropoda</taxon>
        <taxon>Coelurosauria</taxon>
        <taxon>Aves</taxon>
        <taxon>Neognathae</taxon>
        <taxon>Neoaves</taxon>
        <taxon>Otidimorphae</taxon>
        <taxon>Cuculiformes</taxon>
        <taxon>Neomorphidae</taxon>
        <taxon>Geococcyx</taxon>
    </lineage>
</organism>
<proteinExistence type="inferred from homology"/>
<evidence type="ECO:0000256" key="3">
    <source>
        <dbReference type="ARBA" id="ARBA00006663"/>
    </source>
</evidence>
<protein>
    <recommendedName>
        <fullName evidence="11">Protein FAM161A</fullName>
    </recommendedName>
</protein>
<feature type="compositionally biased region" description="Basic and acidic residues" evidence="12">
    <location>
        <begin position="514"/>
        <end position="524"/>
    </location>
</feature>
<feature type="compositionally biased region" description="Acidic residues" evidence="12">
    <location>
        <begin position="657"/>
        <end position="676"/>
    </location>
</feature>
<keyword evidence="8" id="KW-0206">Cytoskeleton</keyword>
<evidence type="ECO:0000256" key="7">
    <source>
        <dbReference type="ARBA" id="ARBA00023069"/>
    </source>
</evidence>
<feature type="non-terminal residue" evidence="13">
    <location>
        <position position="1"/>
    </location>
</feature>
<dbReference type="AlphaFoldDB" id="A0A7K4J8V6"/>
<accession>A0A7K4J8V6</accession>
<evidence type="ECO:0000256" key="5">
    <source>
        <dbReference type="ARBA" id="ARBA00022794"/>
    </source>
</evidence>
<dbReference type="GO" id="GO:0044782">
    <property type="term" value="P:cilium organization"/>
    <property type="evidence" value="ECO:0007669"/>
    <property type="project" value="TreeGrafter"/>
</dbReference>
<keyword evidence="5" id="KW-0970">Cilium biogenesis/degradation</keyword>
<keyword evidence="7" id="KW-0969">Cilium</keyword>
<feature type="compositionally biased region" description="Acidic residues" evidence="12">
    <location>
        <begin position="594"/>
        <end position="606"/>
    </location>
</feature>
<comment type="subcellular location">
    <subcellularLocation>
        <location evidence="2">Cytoplasm</location>
        <location evidence="2">Cytoskeleton</location>
        <location evidence="2">Cilium basal body</location>
    </subcellularLocation>
    <subcellularLocation>
        <location evidence="1">Cytoplasm</location>
        <location evidence="1">Cytoskeleton</location>
        <location evidence="1">Microtubule organizing center</location>
        <location evidence="1">Centrosome</location>
        <location evidence="1">Centriole</location>
    </subcellularLocation>
</comment>
<evidence type="ECO:0000256" key="12">
    <source>
        <dbReference type="SAM" id="MobiDB-lite"/>
    </source>
</evidence>
<comment type="similarity">
    <text evidence="3">Belongs to the FAM161 family.</text>
</comment>
<evidence type="ECO:0000256" key="6">
    <source>
        <dbReference type="ARBA" id="ARBA00023054"/>
    </source>
</evidence>
<feature type="region of interest" description="Disordered" evidence="12">
    <location>
        <begin position="514"/>
        <end position="676"/>
    </location>
</feature>